<keyword evidence="2" id="KW-1185">Reference proteome</keyword>
<evidence type="ECO:0000313" key="1">
    <source>
        <dbReference type="EMBL" id="CAG9170383.1"/>
    </source>
</evidence>
<name>A0ABM8WSD2_9BURK</name>
<evidence type="ECO:0008006" key="3">
    <source>
        <dbReference type="Google" id="ProtNLM"/>
    </source>
</evidence>
<accession>A0ABM8WSD2</accession>
<dbReference type="Proteomes" id="UP000701702">
    <property type="component" value="Unassembled WGS sequence"/>
</dbReference>
<comment type="caution">
    <text evidence="1">The sequence shown here is derived from an EMBL/GenBank/DDBJ whole genome shotgun (WGS) entry which is preliminary data.</text>
</comment>
<dbReference type="Gene3D" id="1.20.5.780">
    <property type="entry name" value="Single helix bin"/>
    <property type="match status" value="1"/>
</dbReference>
<proteinExistence type="predicted"/>
<dbReference type="Pfam" id="PF21983">
    <property type="entry name" value="NikA-like"/>
    <property type="match status" value="1"/>
</dbReference>
<reference evidence="1 2" key="1">
    <citation type="submission" date="2021-08" db="EMBL/GenBank/DDBJ databases">
        <authorList>
            <person name="Peeters C."/>
        </authorList>
    </citation>
    <scope>NUCLEOTIDE SEQUENCE [LARGE SCALE GENOMIC DNA]</scope>
    <source>
        <strain evidence="1 2">LMG 23994</strain>
    </source>
</reference>
<gene>
    <name evidence="1" type="ORF">LMG23994_01875</name>
</gene>
<protein>
    <recommendedName>
        <fullName evidence="3">Mobilization protein</fullName>
    </recommendedName>
</protein>
<evidence type="ECO:0000313" key="2">
    <source>
        <dbReference type="Proteomes" id="UP000701702"/>
    </source>
</evidence>
<sequence>MNRGMQMGKLFTLKDEAEKRSKRIVIRVTTAEEMKIKRAAAVRQMDVSEFTRRAALGRKADVDHQTEAVLALSAITREVRALHAAMVKLGVTPPEAELLPVILEARQAILRVSEARPAQQSKP</sequence>
<dbReference type="EMBL" id="CAJZAF010000008">
    <property type="protein sequence ID" value="CAG9170383.1"/>
    <property type="molecule type" value="Genomic_DNA"/>
</dbReference>
<dbReference type="InterPro" id="IPR053842">
    <property type="entry name" value="NikA-like"/>
</dbReference>
<organism evidence="1 2">
    <name type="scientific">Cupriavidus pinatubonensis</name>
    <dbReference type="NCBI Taxonomy" id="248026"/>
    <lineage>
        <taxon>Bacteria</taxon>
        <taxon>Pseudomonadati</taxon>
        <taxon>Pseudomonadota</taxon>
        <taxon>Betaproteobacteria</taxon>
        <taxon>Burkholderiales</taxon>
        <taxon>Burkholderiaceae</taxon>
        <taxon>Cupriavidus</taxon>
    </lineage>
</organism>